<reference evidence="2" key="1">
    <citation type="submission" date="2009-12" db="EMBL/GenBank/DDBJ databases">
        <authorList>
            <person name="Weinstock G."/>
            <person name="Sodergren E."/>
            <person name="Clifton S."/>
            <person name="Fulton L."/>
            <person name="Fulton B."/>
            <person name="Courtney L."/>
            <person name="Fronick C."/>
            <person name="Harrison M."/>
            <person name="Strong C."/>
            <person name="Farmer C."/>
            <person name="Delahaunty K."/>
            <person name="Markovic C."/>
            <person name="Hall O."/>
            <person name="Minx P."/>
            <person name="Tomlinson C."/>
            <person name="Mitreva M."/>
            <person name="Nelson J."/>
            <person name="Hou S."/>
            <person name="Wollam A."/>
            <person name="Pepin K.H."/>
            <person name="Johnson M."/>
            <person name="Bhonagiri V."/>
            <person name="Nash W.E."/>
            <person name="Warren W."/>
            <person name="Chinwalla A."/>
            <person name="Mardis E.R."/>
            <person name="Wilson R.K."/>
        </authorList>
    </citation>
    <scope>NUCLEOTIDE SEQUENCE [LARGE SCALE GENOMIC DNA]</scope>
    <source>
        <strain evidence="2">DSM 15176</strain>
    </source>
</reference>
<evidence type="ECO:0000313" key="2">
    <source>
        <dbReference type="EMBL" id="EFB74679.1"/>
    </source>
</evidence>
<sequence>MQTIPEYICANLDTGQSIHFAPDTWFWVTSISGEDGLDISFSETQAAGQIGKSINGRAVGSRSVTVTGDIVGDYDASERLLKRLIQAGAPLRWTKILGTERWYLDGEAQRLPEVDGEPGLLHFQFKIKCPYPYWRTEETVTTMLGGLDSTWFPTPVSTAGSWYISQYRQSLYTTVVNTGNQETAFTLDLRATARVLNPMLWHNGTRTFIRLNKEMLPGERAVISTEEDKLGCTYYGADGSEQDGFRWMDYDTDWWMTLAPGDNVLRLTAEEGRENLTVTIKAPKGVASNV</sequence>
<dbReference type="EMBL" id="ACBY02000060">
    <property type="protein sequence ID" value="EFB74679.1"/>
    <property type="molecule type" value="Genomic_DNA"/>
</dbReference>
<evidence type="ECO:0000313" key="3">
    <source>
        <dbReference type="Proteomes" id="UP000003438"/>
    </source>
</evidence>
<proteinExistence type="predicted"/>
<protein>
    <recommendedName>
        <fullName evidence="1">Siphovirus-type tail component C-terminal domain-containing protein</fullName>
    </recommendedName>
</protein>
<feature type="domain" description="Siphovirus-type tail component C-terminal" evidence="1">
    <location>
        <begin position="178"/>
        <end position="278"/>
    </location>
</feature>
<dbReference type="HOGENOM" id="CLU_083267_1_0_9"/>
<gene>
    <name evidence="2" type="ORF">SUBVAR_06982</name>
</gene>
<dbReference type="RefSeq" id="WP_007048331.1">
    <property type="nucleotide sequence ID" value="NZ_GG704771.1"/>
</dbReference>
<name>D1PRF3_9FIRM</name>
<dbReference type="eggNOG" id="ENOG5033JZF">
    <property type="taxonomic scope" value="Bacteria"/>
</dbReference>
<keyword evidence="3" id="KW-1185">Reference proteome</keyword>
<dbReference type="Pfam" id="PF22768">
    <property type="entry name" value="SPP1_Dit"/>
    <property type="match status" value="1"/>
</dbReference>
<evidence type="ECO:0000259" key="1">
    <source>
        <dbReference type="Pfam" id="PF22768"/>
    </source>
</evidence>
<dbReference type="OrthoDB" id="2079081at2"/>
<organism evidence="2 3">
    <name type="scientific">Subdoligranulum variabile DSM 15176</name>
    <dbReference type="NCBI Taxonomy" id="411471"/>
    <lineage>
        <taxon>Bacteria</taxon>
        <taxon>Bacillati</taxon>
        <taxon>Bacillota</taxon>
        <taxon>Clostridia</taxon>
        <taxon>Eubacteriales</taxon>
        <taxon>Oscillospiraceae</taxon>
        <taxon>Subdoligranulum</taxon>
    </lineage>
</organism>
<dbReference type="Proteomes" id="UP000003438">
    <property type="component" value="Unassembled WGS sequence"/>
</dbReference>
<dbReference type="AlphaFoldDB" id="D1PRF3"/>
<comment type="caution">
    <text evidence="2">The sequence shown here is derived from an EMBL/GenBank/DDBJ whole genome shotgun (WGS) entry which is preliminary data.</text>
</comment>
<accession>D1PRF3</accession>
<dbReference type="InterPro" id="IPR054738">
    <property type="entry name" value="Siphovirus-type_tail_C"/>
</dbReference>
<dbReference type="STRING" id="411471.SUBVAR_06982"/>